<evidence type="ECO:0000313" key="2">
    <source>
        <dbReference type="Proteomes" id="UP000828390"/>
    </source>
</evidence>
<organism evidence="1 2">
    <name type="scientific">Dreissena polymorpha</name>
    <name type="common">Zebra mussel</name>
    <name type="synonym">Mytilus polymorpha</name>
    <dbReference type="NCBI Taxonomy" id="45954"/>
    <lineage>
        <taxon>Eukaryota</taxon>
        <taxon>Metazoa</taxon>
        <taxon>Spiralia</taxon>
        <taxon>Lophotrochozoa</taxon>
        <taxon>Mollusca</taxon>
        <taxon>Bivalvia</taxon>
        <taxon>Autobranchia</taxon>
        <taxon>Heteroconchia</taxon>
        <taxon>Euheterodonta</taxon>
        <taxon>Imparidentia</taxon>
        <taxon>Neoheterodontei</taxon>
        <taxon>Myida</taxon>
        <taxon>Dreissenoidea</taxon>
        <taxon>Dreissenidae</taxon>
        <taxon>Dreissena</taxon>
    </lineage>
</organism>
<sequence>MSGEAQSNRALRVSCGLARGLAALGLRGLERGLRSSVEPRVGNCGWRDSTNI</sequence>
<comment type="caution">
    <text evidence="1">The sequence shown here is derived from an EMBL/GenBank/DDBJ whole genome shotgun (WGS) entry which is preliminary data.</text>
</comment>
<name>A0A9D4QZ50_DREPO</name>
<protein>
    <submittedName>
        <fullName evidence="1">Uncharacterized protein</fullName>
    </submittedName>
</protein>
<dbReference type="AlphaFoldDB" id="A0A9D4QZ50"/>
<accession>A0A9D4QZ50</accession>
<gene>
    <name evidence="1" type="ORF">DPMN_091450</name>
</gene>
<dbReference type="EMBL" id="JAIWYP010000003">
    <property type="protein sequence ID" value="KAH3849061.1"/>
    <property type="molecule type" value="Genomic_DNA"/>
</dbReference>
<dbReference type="Proteomes" id="UP000828390">
    <property type="component" value="Unassembled WGS sequence"/>
</dbReference>
<keyword evidence="2" id="KW-1185">Reference proteome</keyword>
<reference evidence="1" key="1">
    <citation type="journal article" date="2019" name="bioRxiv">
        <title>The Genome of the Zebra Mussel, Dreissena polymorpha: A Resource for Invasive Species Research.</title>
        <authorList>
            <person name="McCartney M.A."/>
            <person name="Auch B."/>
            <person name="Kono T."/>
            <person name="Mallez S."/>
            <person name="Zhang Y."/>
            <person name="Obille A."/>
            <person name="Becker A."/>
            <person name="Abrahante J.E."/>
            <person name="Garbe J."/>
            <person name="Badalamenti J.P."/>
            <person name="Herman A."/>
            <person name="Mangelson H."/>
            <person name="Liachko I."/>
            <person name="Sullivan S."/>
            <person name="Sone E.D."/>
            <person name="Koren S."/>
            <person name="Silverstein K.A.T."/>
            <person name="Beckman K.B."/>
            <person name="Gohl D.M."/>
        </authorList>
    </citation>
    <scope>NUCLEOTIDE SEQUENCE</scope>
    <source>
        <strain evidence="1">Duluth1</strain>
        <tissue evidence="1">Whole animal</tissue>
    </source>
</reference>
<proteinExistence type="predicted"/>
<evidence type="ECO:0000313" key="1">
    <source>
        <dbReference type="EMBL" id="KAH3849061.1"/>
    </source>
</evidence>
<reference evidence="1" key="2">
    <citation type="submission" date="2020-11" db="EMBL/GenBank/DDBJ databases">
        <authorList>
            <person name="McCartney M.A."/>
            <person name="Auch B."/>
            <person name="Kono T."/>
            <person name="Mallez S."/>
            <person name="Becker A."/>
            <person name="Gohl D.M."/>
            <person name="Silverstein K.A.T."/>
            <person name="Koren S."/>
            <person name="Bechman K.B."/>
            <person name="Herman A."/>
            <person name="Abrahante J.E."/>
            <person name="Garbe J."/>
        </authorList>
    </citation>
    <scope>NUCLEOTIDE SEQUENCE</scope>
    <source>
        <strain evidence="1">Duluth1</strain>
        <tissue evidence="1">Whole animal</tissue>
    </source>
</reference>